<dbReference type="EMBL" id="DVJO01000005">
    <property type="protein sequence ID" value="HIS82016.1"/>
    <property type="molecule type" value="Genomic_DNA"/>
</dbReference>
<accession>A0A9D1FV28</accession>
<protein>
    <submittedName>
        <fullName evidence="1">Uncharacterized protein</fullName>
    </submittedName>
</protein>
<organism evidence="1 2">
    <name type="scientific">Candidatus Scatenecus faecavium</name>
    <dbReference type="NCBI Taxonomy" id="2840915"/>
    <lineage>
        <taxon>Bacteria</taxon>
        <taxon>Candidatus Scatenecus</taxon>
    </lineage>
</organism>
<dbReference type="AlphaFoldDB" id="A0A9D1FV28"/>
<name>A0A9D1FV28_9BACT</name>
<evidence type="ECO:0000313" key="2">
    <source>
        <dbReference type="Proteomes" id="UP000824139"/>
    </source>
</evidence>
<proteinExistence type="predicted"/>
<gene>
    <name evidence="1" type="ORF">IAD41_00185</name>
</gene>
<reference evidence="1" key="2">
    <citation type="journal article" date="2021" name="PeerJ">
        <title>Extensive microbial diversity within the chicken gut microbiome revealed by metagenomics and culture.</title>
        <authorList>
            <person name="Gilroy R."/>
            <person name="Ravi A."/>
            <person name="Getino M."/>
            <person name="Pursley I."/>
            <person name="Horton D.L."/>
            <person name="Alikhan N.F."/>
            <person name="Baker D."/>
            <person name="Gharbi K."/>
            <person name="Hall N."/>
            <person name="Watson M."/>
            <person name="Adriaenssens E.M."/>
            <person name="Foster-Nyarko E."/>
            <person name="Jarju S."/>
            <person name="Secka A."/>
            <person name="Antonio M."/>
            <person name="Oren A."/>
            <person name="Chaudhuri R.R."/>
            <person name="La Ragione R."/>
            <person name="Hildebrand F."/>
            <person name="Pallen M.J."/>
        </authorList>
    </citation>
    <scope>NUCLEOTIDE SEQUENCE</scope>
    <source>
        <strain evidence="1">CHK152-2994</strain>
    </source>
</reference>
<reference evidence="1" key="1">
    <citation type="submission" date="2020-10" db="EMBL/GenBank/DDBJ databases">
        <authorList>
            <person name="Gilroy R."/>
        </authorList>
    </citation>
    <scope>NUCLEOTIDE SEQUENCE</scope>
    <source>
        <strain evidence="1">CHK152-2994</strain>
    </source>
</reference>
<dbReference type="Proteomes" id="UP000824139">
    <property type="component" value="Unassembled WGS sequence"/>
</dbReference>
<sequence>MDFEKKYTDDDYANKACEANATGKILYVLVTEDESDGAKKKVGNLVLAEQGYYVCYEANYTDGTINENLEAEKAQKERERIDMLSLTAADVERAIYKVRGMDFDDVIAAVEAKNQAGTDSEDDTSAGIDIKALKIELKANNFYRGNPYIEKVGQLLGFTSEKLDKFFETKDAEELR</sequence>
<evidence type="ECO:0000313" key="1">
    <source>
        <dbReference type="EMBL" id="HIS82016.1"/>
    </source>
</evidence>
<comment type="caution">
    <text evidence="1">The sequence shown here is derived from an EMBL/GenBank/DDBJ whole genome shotgun (WGS) entry which is preliminary data.</text>
</comment>